<reference evidence="1" key="1">
    <citation type="submission" date="2023-07" db="EMBL/GenBank/DDBJ databases">
        <title>Two novel species in the genus Flavivirga.</title>
        <authorList>
            <person name="Kwon K."/>
        </authorList>
    </citation>
    <scope>NUCLEOTIDE SEQUENCE</scope>
    <source>
        <strain evidence="1">KACC 14158</strain>
    </source>
</reference>
<evidence type="ECO:0000313" key="1">
    <source>
        <dbReference type="EMBL" id="MDO5976567.1"/>
    </source>
</evidence>
<dbReference type="EMBL" id="JAUOEL010000008">
    <property type="protein sequence ID" value="MDO5976567.1"/>
    <property type="molecule type" value="Genomic_DNA"/>
</dbReference>
<dbReference type="RefSeq" id="WP_303303870.1">
    <property type="nucleotide sequence ID" value="NZ_BAABDA010000007.1"/>
</dbReference>
<keyword evidence="2" id="KW-1185">Reference proteome</keyword>
<dbReference type="Proteomes" id="UP001176806">
    <property type="component" value="Unassembled WGS sequence"/>
</dbReference>
<proteinExistence type="predicted"/>
<gene>
    <name evidence="1" type="ORF">Q4Q40_20390</name>
</gene>
<comment type="caution">
    <text evidence="1">The sequence shown here is derived from an EMBL/GenBank/DDBJ whole genome shotgun (WGS) entry which is preliminary data.</text>
</comment>
<organism evidence="1 2">
    <name type="scientific">Flavivirga jejuensis</name>
    <dbReference type="NCBI Taxonomy" id="870487"/>
    <lineage>
        <taxon>Bacteria</taxon>
        <taxon>Pseudomonadati</taxon>
        <taxon>Bacteroidota</taxon>
        <taxon>Flavobacteriia</taxon>
        <taxon>Flavobacteriales</taxon>
        <taxon>Flavobacteriaceae</taxon>
        <taxon>Flavivirga</taxon>
    </lineage>
</organism>
<protein>
    <submittedName>
        <fullName evidence="1">DUF4856 domain-containing protein</fullName>
    </submittedName>
</protein>
<sequence length="405" mass="44034">MKKLVLSLLIAGSLFNSCSSDDDNGTGDNQITAPATYVFTRNGNSTVSFGGQTTRIKMAEELVSAIKDNTKTEDQLDAIEKLDAMFAHVEGVADFSDTDLNASDKSIRSKTAASADYFSANTTEANTIKADFDNWISAQVLDVFPNWENIATAGNAGQLQEAGGESTRYINAKGLELNQAFAKSLIGALMVDQILNNYLSPAVLDAGENRANNDNDVVESDKDYTTMEHKWDEAYGYLYGNEVNPAVPVLDADSFLNKYLSRVENDTDFTGIAADIYNAFKLGRAAIEAKNYTVRDEQAEIIKEKISMVIAVRAAHYLQAGKASLAANKAAAFHDLSEGFGFVYSLQFTRKPNTTLPYFSKTEVDAYISQLMTGNGFWDVTTTTLDTISDEIAAEFGFTSAQAAN</sequence>
<dbReference type="InterPro" id="IPR032331">
    <property type="entry name" value="DUF4856"/>
</dbReference>
<accession>A0ABT8WTQ3</accession>
<dbReference type="Pfam" id="PF16148">
    <property type="entry name" value="DUF4856"/>
    <property type="match status" value="1"/>
</dbReference>
<evidence type="ECO:0000313" key="2">
    <source>
        <dbReference type="Proteomes" id="UP001176806"/>
    </source>
</evidence>
<name>A0ABT8WTQ3_9FLAO</name>